<reference evidence="1 2" key="1">
    <citation type="submission" date="2019-10" db="EMBL/GenBank/DDBJ databases">
        <title>Assembly and Annotation for the nematode Trichostrongylus colubriformis.</title>
        <authorList>
            <person name="Martin J."/>
        </authorList>
    </citation>
    <scope>NUCLEOTIDE SEQUENCE [LARGE SCALE GENOMIC DNA]</scope>
    <source>
        <strain evidence="1">G859</strain>
        <tissue evidence="1">Whole worm</tissue>
    </source>
</reference>
<evidence type="ECO:0000313" key="2">
    <source>
        <dbReference type="Proteomes" id="UP001331761"/>
    </source>
</evidence>
<proteinExistence type="predicted"/>
<keyword evidence="2" id="KW-1185">Reference proteome</keyword>
<name>A0AAN8FG24_TRICO</name>
<organism evidence="1 2">
    <name type="scientific">Trichostrongylus colubriformis</name>
    <name type="common">Black scour worm</name>
    <dbReference type="NCBI Taxonomy" id="6319"/>
    <lineage>
        <taxon>Eukaryota</taxon>
        <taxon>Metazoa</taxon>
        <taxon>Ecdysozoa</taxon>
        <taxon>Nematoda</taxon>
        <taxon>Chromadorea</taxon>
        <taxon>Rhabditida</taxon>
        <taxon>Rhabditina</taxon>
        <taxon>Rhabditomorpha</taxon>
        <taxon>Strongyloidea</taxon>
        <taxon>Trichostrongylidae</taxon>
        <taxon>Trichostrongylus</taxon>
    </lineage>
</organism>
<evidence type="ECO:0008006" key="3">
    <source>
        <dbReference type="Google" id="ProtNLM"/>
    </source>
</evidence>
<protein>
    <recommendedName>
        <fullName evidence="3">DNA2/NAM7 helicase helicase domain-containing protein</fullName>
    </recommendedName>
</protein>
<gene>
    <name evidence="1" type="ORF">GCK32_001620</name>
</gene>
<sequence>MARIAAVAKKTILITSIQNSAVDVISEKLAQMDSKDVRPLRYVSERVLADTSRITRYDLANLMEQPADQSADQLTEEELQLFHDSAASREYLRQFAFTGTGIEAVRVEHKELPS</sequence>
<dbReference type="Gene3D" id="3.40.50.300">
    <property type="entry name" value="P-loop containing nucleotide triphosphate hydrolases"/>
    <property type="match status" value="1"/>
</dbReference>
<dbReference type="Proteomes" id="UP001331761">
    <property type="component" value="Unassembled WGS sequence"/>
</dbReference>
<dbReference type="EMBL" id="WIXE01008711">
    <property type="protein sequence ID" value="KAK5979056.1"/>
    <property type="molecule type" value="Genomic_DNA"/>
</dbReference>
<dbReference type="InterPro" id="IPR027417">
    <property type="entry name" value="P-loop_NTPase"/>
</dbReference>
<dbReference type="AlphaFoldDB" id="A0AAN8FG24"/>
<accession>A0AAN8FG24</accession>
<comment type="caution">
    <text evidence="1">The sequence shown here is derived from an EMBL/GenBank/DDBJ whole genome shotgun (WGS) entry which is preliminary data.</text>
</comment>
<evidence type="ECO:0000313" key="1">
    <source>
        <dbReference type="EMBL" id="KAK5979056.1"/>
    </source>
</evidence>